<feature type="region of interest" description="Disordered" evidence="1">
    <location>
        <begin position="646"/>
        <end position="671"/>
    </location>
</feature>
<organism evidence="2 3">
    <name type="scientific">Actinoplanes italicus</name>
    <dbReference type="NCBI Taxonomy" id="113567"/>
    <lineage>
        <taxon>Bacteria</taxon>
        <taxon>Bacillati</taxon>
        <taxon>Actinomycetota</taxon>
        <taxon>Actinomycetes</taxon>
        <taxon>Micromonosporales</taxon>
        <taxon>Micromonosporaceae</taxon>
        <taxon>Actinoplanes</taxon>
    </lineage>
</organism>
<dbReference type="AlphaFoldDB" id="A0A2T0KC19"/>
<dbReference type="EMBL" id="PVMZ01000007">
    <property type="protein sequence ID" value="PRX20790.1"/>
    <property type="molecule type" value="Genomic_DNA"/>
</dbReference>
<dbReference type="Proteomes" id="UP000239415">
    <property type="component" value="Unassembled WGS sequence"/>
</dbReference>
<comment type="caution">
    <text evidence="2">The sequence shown here is derived from an EMBL/GenBank/DDBJ whole genome shotgun (WGS) entry which is preliminary data.</text>
</comment>
<sequence>MVEEAIDRLAAAGDLDGIVGLLAGAAEADRFAAGAAIEAAVMSAEPVPWQSAANPAPGQALAVIACVRGAAKAATLLARLSARTSNRSYLDRIGEVGRSRGPSWLADVGTRLALRLPERNGRPEDWNLAAVLLRAAGADPPVTEAFARGWIRQLLRPVPAGQEPRSLAVRLGEDPFLDRLLPAFFEIDGLGTEAAVAFRDPGVEHEDREPWLPAVVPVLLEQGRLDRDLILGATVDRLGHGGRPAGLRAFVLLHDALRPTLDESTARVSDYTLMLPDGPSTVAALAQRTLRAMDDAGRLDLEVLLEVSGPVLVRPEKSLVKAQLIWLSRVAARHPDRIDEMVETVAVALGHPDSEIRQRALDLVTRHRPDAVPGAAGPDTTGPGVAAVYVAAEMPPPIAGVAELAGEVASLLVTETAAGWERVLAGLVTLHAAGHRREMAAMLTPFLERYPYEFEHLIWVAQKRTVFLGVAIRRLSDPDDPGPAWERMVEALRVAGETGQRGGPDSALAKTPDGVLAARIAEVAMRLTDQPVPLLTATPTHVNGSLDATVLLARLERAEAEGWQPWRFDLEQALLRLPRRVEPAVVAAVQRLTSPAGRLFAGWLRDGGLPDPVSVRVEQRPGGFHPTRVDPATTPVERVVADLKPARAGETAPAGEPARAGKTAGTAEPSRTAGLSLEAQLVTVVRDPLPFRVGWEPGGDDVGLAMVLPHHRDVIAAWILPDIAGVGGGPRMSLLADCTGPAGAATALALVYGLTARHEPDRAAAVDLFLALAADGTELTDVGTELGRLGGPDGLVMVSRSVPALADAHRAGASRQVWEVLAAALPHLLPVAPRGLPDLLALAADVAPAAGARGEVAGLAEVAARRGSSRLIAEARRLKSLLM</sequence>
<evidence type="ECO:0000313" key="2">
    <source>
        <dbReference type="EMBL" id="PRX20790.1"/>
    </source>
</evidence>
<keyword evidence="3" id="KW-1185">Reference proteome</keyword>
<proteinExistence type="predicted"/>
<reference evidence="2 3" key="1">
    <citation type="submission" date="2018-03" db="EMBL/GenBank/DDBJ databases">
        <title>Genomic Encyclopedia of Archaeal and Bacterial Type Strains, Phase II (KMG-II): from individual species to whole genera.</title>
        <authorList>
            <person name="Goeker M."/>
        </authorList>
    </citation>
    <scope>NUCLEOTIDE SEQUENCE [LARGE SCALE GENOMIC DNA]</scope>
    <source>
        <strain evidence="2 3">DSM 43146</strain>
    </source>
</reference>
<evidence type="ECO:0000313" key="3">
    <source>
        <dbReference type="Proteomes" id="UP000239415"/>
    </source>
</evidence>
<name>A0A2T0KC19_9ACTN</name>
<evidence type="ECO:0000256" key="1">
    <source>
        <dbReference type="SAM" id="MobiDB-lite"/>
    </source>
</evidence>
<accession>A0A2T0KC19</accession>
<protein>
    <submittedName>
        <fullName evidence="2">Uncharacterized protein</fullName>
    </submittedName>
</protein>
<gene>
    <name evidence="2" type="ORF">CLV67_10767</name>
</gene>